<gene>
    <name evidence="1" type="ORF">EZS26_002386</name>
</gene>
<protein>
    <submittedName>
        <fullName evidence="1">Uncharacterized protein</fullName>
    </submittedName>
</protein>
<reference evidence="1 2" key="1">
    <citation type="submission" date="2019-03" db="EMBL/GenBank/DDBJ databases">
        <title>Single cell metagenomics reveals metabolic interactions within the superorganism composed of flagellate Streblomastix strix and complex community of Bacteroidetes bacteria on its surface.</title>
        <authorList>
            <person name="Treitli S.C."/>
            <person name="Kolisko M."/>
            <person name="Husnik F."/>
            <person name="Keeling P."/>
            <person name="Hampl V."/>
        </authorList>
    </citation>
    <scope>NUCLEOTIDE SEQUENCE [LARGE SCALE GENOMIC DNA]</scope>
    <source>
        <strain evidence="1">St1</strain>
    </source>
</reference>
<dbReference type="EMBL" id="SNRX01000019">
    <property type="protein sequence ID" value="KAA6301399.1"/>
    <property type="molecule type" value="Genomic_DNA"/>
</dbReference>
<evidence type="ECO:0000313" key="1">
    <source>
        <dbReference type="EMBL" id="KAA6301399.1"/>
    </source>
</evidence>
<name>A0A5M8NZ15_9BACT</name>
<comment type="caution">
    <text evidence="1">The sequence shown here is derived from an EMBL/GenBank/DDBJ whole genome shotgun (WGS) entry which is preliminary data.</text>
</comment>
<organism evidence="1 2">
    <name type="scientific">Candidatus Ordinivivax streblomastigis</name>
    <dbReference type="NCBI Taxonomy" id="2540710"/>
    <lineage>
        <taxon>Bacteria</taxon>
        <taxon>Pseudomonadati</taxon>
        <taxon>Bacteroidota</taxon>
        <taxon>Bacteroidia</taxon>
        <taxon>Bacteroidales</taxon>
        <taxon>Candidatus Ordinivivax</taxon>
    </lineage>
</organism>
<proteinExistence type="predicted"/>
<dbReference type="Proteomes" id="UP000324575">
    <property type="component" value="Unassembled WGS sequence"/>
</dbReference>
<sequence>MIKKSKALPCFYENQKYFDGENWITIFSKFEFIRRIKTYDDYTSICGEVKTPLGTLILYGSIIGSMPILEMIWNGKKKILTD</sequence>
<evidence type="ECO:0000313" key="2">
    <source>
        <dbReference type="Proteomes" id="UP000324575"/>
    </source>
</evidence>
<accession>A0A5M8NZ15</accession>
<dbReference type="AlphaFoldDB" id="A0A5M8NZ15"/>